<keyword evidence="6" id="KW-1185">Reference proteome</keyword>
<comment type="similarity">
    <text evidence="2">Belongs to the ACC deaminase/D-cysteine desulfhydrase family.</text>
</comment>
<evidence type="ECO:0000313" key="5">
    <source>
        <dbReference type="EMBL" id="WNC68145.1"/>
    </source>
</evidence>
<gene>
    <name evidence="5" type="ORF">RI845_16665</name>
</gene>
<dbReference type="PIRSF" id="PIRSF006278">
    <property type="entry name" value="ACCD_DCysDesulf"/>
    <property type="match status" value="1"/>
</dbReference>
<dbReference type="RefSeq" id="WP_348387303.1">
    <property type="nucleotide sequence ID" value="NZ_CP134146.1"/>
</dbReference>
<proteinExistence type="inferred from homology"/>
<accession>A0ABY9THK5</accession>
<evidence type="ECO:0000256" key="2">
    <source>
        <dbReference type="ARBA" id="ARBA00008639"/>
    </source>
</evidence>
<keyword evidence="3" id="KW-0663">Pyridoxal phosphate</keyword>
<feature type="domain" description="Tryptophan synthase beta chain-like PALP" evidence="4">
    <location>
        <begin position="13"/>
        <end position="285"/>
    </location>
</feature>
<organism evidence="5 6">
    <name type="scientific">Thalassotalea nanhaiensis</name>
    <dbReference type="NCBI Taxonomy" id="3065648"/>
    <lineage>
        <taxon>Bacteria</taxon>
        <taxon>Pseudomonadati</taxon>
        <taxon>Pseudomonadota</taxon>
        <taxon>Gammaproteobacteria</taxon>
        <taxon>Alteromonadales</taxon>
        <taxon>Colwelliaceae</taxon>
        <taxon>Thalassotalea</taxon>
    </lineage>
</organism>
<dbReference type="SUPFAM" id="SSF53686">
    <property type="entry name" value="Tryptophan synthase beta subunit-like PLP-dependent enzymes"/>
    <property type="match status" value="1"/>
</dbReference>
<dbReference type="Pfam" id="PF00291">
    <property type="entry name" value="PALP"/>
    <property type="match status" value="1"/>
</dbReference>
<dbReference type="PANTHER" id="PTHR43780:SF2">
    <property type="entry name" value="1-AMINOCYCLOPROPANE-1-CARBOXYLATE DEAMINASE-RELATED"/>
    <property type="match status" value="1"/>
</dbReference>
<dbReference type="PANTHER" id="PTHR43780">
    <property type="entry name" value="1-AMINOCYCLOPROPANE-1-CARBOXYLATE DEAMINASE-RELATED"/>
    <property type="match status" value="1"/>
</dbReference>
<reference evidence="6" key="1">
    <citation type="submission" date="2023-09" db="EMBL/GenBank/DDBJ databases">
        <authorList>
            <person name="Li S."/>
            <person name="Li X."/>
            <person name="Zhang C."/>
            <person name="Zhao Z."/>
        </authorList>
    </citation>
    <scope>NUCLEOTIDE SEQUENCE [LARGE SCALE GENOMIC DNA]</scope>
    <source>
        <strain evidence="6">SQ345</strain>
    </source>
</reference>
<dbReference type="Proteomes" id="UP001248581">
    <property type="component" value="Chromosome"/>
</dbReference>
<protein>
    <submittedName>
        <fullName evidence="5">Pyridoxal-phosphate dependent enzyme</fullName>
    </submittedName>
</protein>
<evidence type="ECO:0000313" key="6">
    <source>
        <dbReference type="Proteomes" id="UP001248581"/>
    </source>
</evidence>
<comment type="cofactor">
    <cofactor evidence="1">
        <name>pyridoxal 5'-phosphate</name>
        <dbReference type="ChEBI" id="CHEBI:597326"/>
    </cofactor>
</comment>
<dbReference type="EMBL" id="CP134146">
    <property type="protein sequence ID" value="WNC68145.1"/>
    <property type="molecule type" value="Genomic_DNA"/>
</dbReference>
<evidence type="ECO:0000256" key="1">
    <source>
        <dbReference type="ARBA" id="ARBA00001933"/>
    </source>
</evidence>
<evidence type="ECO:0000259" key="4">
    <source>
        <dbReference type="Pfam" id="PF00291"/>
    </source>
</evidence>
<name>A0ABY9THK5_9GAMM</name>
<evidence type="ECO:0000256" key="3">
    <source>
        <dbReference type="ARBA" id="ARBA00022898"/>
    </source>
</evidence>
<dbReference type="InterPro" id="IPR027278">
    <property type="entry name" value="ACCD_DCysDesulf"/>
</dbReference>
<dbReference type="InterPro" id="IPR036052">
    <property type="entry name" value="TrpB-like_PALP_sf"/>
</dbReference>
<sequence>MNLSPVNQIFHPRFKEHSVEVFVKRDDLIHPIISGNKWRKLKYNLLSAQELGYQQILSFGGAFSNHIHALAFACSQHNLQSVGIIRGEEQYQHNFTLSWAKHWQMELKFVDRLTYKQRSNTEYLEQLQSEYPNAFIVPEGGSNQLALPGMGEVITELNEQIEYDYLFTPVGSGGTIAGLVKADKNQHKILGVAVLKQQGYLTDEVNTLLEDSAEEYNKWQILNQFHRGGYGKYMPEDAARIIEFSQTTGVPFEPVYSGKMVLALLDLLEQGYFEAGAKIMLLHTGGLQGLGGMAERGLLNPADWPVPKHAPSQSR</sequence>
<dbReference type="InterPro" id="IPR001926">
    <property type="entry name" value="TrpB-like_PALP"/>
</dbReference>
<dbReference type="Gene3D" id="3.40.50.1100">
    <property type="match status" value="2"/>
</dbReference>